<dbReference type="SUPFAM" id="SSF46785">
    <property type="entry name" value="Winged helix' DNA-binding domain"/>
    <property type="match status" value="1"/>
</dbReference>
<dbReference type="PROSITE" id="PS50039">
    <property type="entry name" value="FORK_HEAD_3"/>
    <property type="match status" value="1"/>
</dbReference>
<dbReference type="PROSITE" id="PS00657">
    <property type="entry name" value="FORK_HEAD_1"/>
    <property type="match status" value="1"/>
</dbReference>
<feature type="compositionally biased region" description="Polar residues" evidence="13">
    <location>
        <begin position="421"/>
        <end position="431"/>
    </location>
</feature>
<dbReference type="GeneTree" id="ENSGT00940000158804"/>
<dbReference type="GO" id="GO:0042127">
    <property type="term" value="P:regulation of cell population proliferation"/>
    <property type="evidence" value="ECO:0007669"/>
    <property type="project" value="TreeGrafter"/>
</dbReference>
<dbReference type="Gene3D" id="1.10.10.10">
    <property type="entry name" value="Winged helix-like DNA-binding domain superfamily/Winged helix DNA-binding domain"/>
    <property type="match status" value="1"/>
</dbReference>
<dbReference type="SMART" id="SM00339">
    <property type="entry name" value="FH"/>
    <property type="match status" value="1"/>
</dbReference>
<evidence type="ECO:0000256" key="12">
    <source>
        <dbReference type="PROSITE-ProRule" id="PRU00089"/>
    </source>
</evidence>
<evidence type="ECO:0000256" key="11">
    <source>
        <dbReference type="ARBA" id="ARBA00072725"/>
    </source>
</evidence>
<evidence type="ECO:0000313" key="15">
    <source>
        <dbReference type="Ensembl" id="ENSHHUP00000037449.1"/>
    </source>
</evidence>
<dbReference type="PRINTS" id="PR00053">
    <property type="entry name" value="FORKHEAD"/>
</dbReference>
<dbReference type="InterPro" id="IPR047516">
    <property type="entry name" value="FH_FOXM1"/>
</dbReference>
<dbReference type="Ensembl" id="ENSHHUT00000038940.1">
    <property type="protein sequence ID" value="ENSHHUP00000037449.1"/>
    <property type="gene ID" value="ENSHHUG00000023453.1"/>
</dbReference>
<evidence type="ECO:0000256" key="9">
    <source>
        <dbReference type="ARBA" id="ARBA00023306"/>
    </source>
</evidence>
<evidence type="ECO:0000256" key="2">
    <source>
        <dbReference type="ARBA" id="ARBA00022763"/>
    </source>
</evidence>
<dbReference type="InterPro" id="IPR018122">
    <property type="entry name" value="TF_fork_head_CS_1"/>
</dbReference>
<name>A0A4W5MI83_9TELE</name>
<dbReference type="PANTHER" id="PTHR46878:SF1">
    <property type="entry name" value="FORKHEAD BOX PROTEIN M1"/>
    <property type="match status" value="1"/>
</dbReference>
<dbReference type="PROSITE" id="PS00658">
    <property type="entry name" value="FORK_HEAD_2"/>
    <property type="match status" value="1"/>
</dbReference>
<dbReference type="InterPro" id="IPR001766">
    <property type="entry name" value="Fork_head_dom"/>
</dbReference>
<feature type="domain" description="Fork-head" evidence="14">
    <location>
        <begin position="226"/>
        <end position="304"/>
    </location>
</feature>
<dbReference type="Pfam" id="PF00250">
    <property type="entry name" value="Forkhead"/>
    <property type="match status" value="1"/>
</dbReference>
<sequence>MRQSPRRPLILRRRKLPFLPNEPALDGSIDEPDGLRHKEASTSKPSGGQCFPDGIRIMDHPTMPGTQVVVIPKTADLQSVIGALTAKGKECGSQGPNKFILLSGGGCIEDGADSFCQPSYMRGRSSGRSSMALVTQPEKATTMDCLKDTKSLTTIKPLNRDLDCSPLDDSLTNIQWLGRMNTDGLEPDPAKKAANKENHDACQQILQLQSERMEAQRVVKDPLSERPPYSYMAMIQFAINSKKSRRMTLKEIYTWIEDHFPYFRKVAKPGWKNSIRHNLSLHDMFIRETTQDGKVSYWTIRPEANRCLTLDQVYKVTYSDASTVMLYAPPIEEVKEEQVCVPLTSVSPRAVLTNTRKEVRSSRRKQRLVLPSNEEPVLLFPDSTFFDSGLASDVSAFQDAELDPRPEPDSPCREFSFKTPIKSSHPASSTPSKPPTVLLEPWRVTPLGKERGGMLDFSPIRTPGPSFTPHRHDHTPFSFSSTPFKDLPLFNSPRELLTSAHSSSAPGPTGTCSPGPERLQGCSRELQIGGPSTANRSLTEGLVLDTMNDSLSKILVDISFSGLEDDDLGMGNISWSQLIPELK</sequence>
<comment type="function">
    <text evidence="10">Transcription factor regulating the expression of cell cycle genes essential for DNA replication and mitosis. Plays a role in the control of cell proliferation. Also plays a role in DNA break repair, participating in the DNA damage checkpoint response. Promotes transcription of PHB2.</text>
</comment>
<reference evidence="16" key="1">
    <citation type="submission" date="2018-06" db="EMBL/GenBank/DDBJ databases">
        <title>Genome assembly of Danube salmon.</title>
        <authorList>
            <person name="Macqueen D.J."/>
            <person name="Gundappa M.K."/>
        </authorList>
    </citation>
    <scope>NUCLEOTIDE SEQUENCE [LARGE SCALE GENOMIC DNA]</scope>
</reference>
<dbReference type="InterPro" id="IPR042839">
    <property type="entry name" value="FOXM1"/>
</dbReference>
<reference evidence="15" key="3">
    <citation type="submission" date="2025-09" db="UniProtKB">
        <authorList>
            <consortium name="Ensembl"/>
        </authorList>
    </citation>
    <scope>IDENTIFICATION</scope>
</reference>
<dbReference type="InterPro" id="IPR036390">
    <property type="entry name" value="WH_DNA-bd_sf"/>
</dbReference>
<keyword evidence="7" id="KW-0234">DNA repair</keyword>
<accession>A0A4W5MI83</accession>
<evidence type="ECO:0000313" key="16">
    <source>
        <dbReference type="Proteomes" id="UP000314982"/>
    </source>
</evidence>
<feature type="compositionally biased region" description="Basic and acidic residues" evidence="13">
    <location>
        <begin position="402"/>
        <end position="416"/>
    </location>
</feature>
<comment type="subcellular location">
    <subcellularLocation>
        <location evidence="1 12">Nucleus</location>
    </subcellularLocation>
</comment>
<protein>
    <recommendedName>
        <fullName evidence="11">Forkhead box protein M1</fullName>
    </recommendedName>
</protein>
<evidence type="ECO:0000259" key="14">
    <source>
        <dbReference type="PROSITE" id="PS50039"/>
    </source>
</evidence>
<evidence type="ECO:0000256" key="10">
    <source>
        <dbReference type="ARBA" id="ARBA00053415"/>
    </source>
</evidence>
<dbReference type="Proteomes" id="UP000314982">
    <property type="component" value="Unassembled WGS sequence"/>
</dbReference>
<proteinExistence type="predicted"/>
<evidence type="ECO:0000256" key="3">
    <source>
        <dbReference type="ARBA" id="ARBA00023015"/>
    </source>
</evidence>
<dbReference type="GO" id="GO:0000086">
    <property type="term" value="P:G2/M transition of mitotic cell cycle"/>
    <property type="evidence" value="ECO:0007669"/>
    <property type="project" value="InterPro"/>
</dbReference>
<dbReference type="GO" id="GO:0005634">
    <property type="term" value="C:nucleus"/>
    <property type="evidence" value="ECO:0007669"/>
    <property type="project" value="UniProtKB-SubCell"/>
</dbReference>
<dbReference type="GO" id="GO:0006357">
    <property type="term" value="P:regulation of transcription by RNA polymerase II"/>
    <property type="evidence" value="ECO:0007669"/>
    <property type="project" value="TreeGrafter"/>
</dbReference>
<dbReference type="FunFam" id="1.10.10.10:FF:000245">
    <property type="entry name" value="forkhead box protein M1 isoform X2"/>
    <property type="match status" value="1"/>
</dbReference>
<keyword evidence="9" id="KW-0131">Cell cycle</keyword>
<evidence type="ECO:0000256" key="1">
    <source>
        <dbReference type="ARBA" id="ARBA00004123"/>
    </source>
</evidence>
<keyword evidence="4 12" id="KW-0238">DNA-binding</keyword>
<feature type="region of interest" description="Disordered" evidence="13">
    <location>
        <begin position="400"/>
        <end position="438"/>
    </location>
</feature>
<evidence type="ECO:0000256" key="8">
    <source>
        <dbReference type="ARBA" id="ARBA00023242"/>
    </source>
</evidence>
<keyword evidence="8 12" id="KW-0539">Nucleus</keyword>
<dbReference type="InterPro" id="IPR030456">
    <property type="entry name" value="TF_fork_head_CS_2"/>
</dbReference>
<keyword evidence="5" id="KW-0010">Activator</keyword>
<dbReference type="PANTHER" id="PTHR46878">
    <property type="entry name" value="FORKHEAD BOX PROTEIN M1"/>
    <property type="match status" value="1"/>
</dbReference>
<evidence type="ECO:0000256" key="5">
    <source>
        <dbReference type="ARBA" id="ARBA00023159"/>
    </source>
</evidence>
<dbReference type="CDD" id="cd20029">
    <property type="entry name" value="FH_FOXM"/>
    <property type="match status" value="1"/>
</dbReference>
<organism evidence="15 16">
    <name type="scientific">Hucho hucho</name>
    <name type="common">huchen</name>
    <dbReference type="NCBI Taxonomy" id="62062"/>
    <lineage>
        <taxon>Eukaryota</taxon>
        <taxon>Metazoa</taxon>
        <taxon>Chordata</taxon>
        <taxon>Craniata</taxon>
        <taxon>Vertebrata</taxon>
        <taxon>Euteleostomi</taxon>
        <taxon>Actinopterygii</taxon>
        <taxon>Neopterygii</taxon>
        <taxon>Teleostei</taxon>
        <taxon>Protacanthopterygii</taxon>
        <taxon>Salmoniformes</taxon>
        <taxon>Salmonidae</taxon>
        <taxon>Salmoninae</taxon>
        <taxon>Hucho</taxon>
    </lineage>
</organism>
<keyword evidence="6" id="KW-0804">Transcription</keyword>
<dbReference type="AlphaFoldDB" id="A0A4W5MI83"/>
<dbReference type="GO" id="GO:0006281">
    <property type="term" value="P:DNA repair"/>
    <property type="evidence" value="ECO:0007669"/>
    <property type="project" value="UniProtKB-KW"/>
</dbReference>
<evidence type="ECO:0000256" key="4">
    <source>
        <dbReference type="ARBA" id="ARBA00023125"/>
    </source>
</evidence>
<reference evidence="15" key="2">
    <citation type="submission" date="2025-08" db="UniProtKB">
        <authorList>
            <consortium name="Ensembl"/>
        </authorList>
    </citation>
    <scope>IDENTIFICATION</scope>
</reference>
<feature type="DNA-binding region" description="Fork-head" evidence="12">
    <location>
        <begin position="226"/>
        <end position="304"/>
    </location>
</feature>
<dbReference type="InterPro" id="IPR036388">
    <property type="entry name" value="WH-like_DNA-bd_sf"/>
</dbReference>
<dbReference type="GO" id="GO:0000977">
    <property type="term" value="F:RNA polymerase II transcription regulatory region sequence-specific DNA binding"/>
    <property type="evidence" value="ECO:0007669"/>
    <property type="project" value="TreeGrafter"/>
</dbReference>
<evidence type="ECO:0000256" key="7">
    <source>
        <dbReference type="ARBA" id="ARBA00023204"/>
    </source>
</evidence>
<dbReference type="GO" id="GO:0003700">
    <property type="term" value="F:DNA-binding transcription factor activity"/>
    <property type="evidence" value="ECO:0007669"/>
    <property type="project" value="InterPro"/>
</dbReference>
<keyword evidence="16" id="KW-1185">Reference proteome</keyword>
<keyword evidence="3" id="KW-0805">Transcription regulation</keyword>
<keyword evidence="2" id="KW-0227">DNA damage</keyword>
<evidence type="ECO:0000256" key="13">
    <source>
        <dbReference type="SAM" id="MobiDB-lite"/>
    </source>
</evidence>
<feature type="region of interest" description="Disordered" evidence="13">
    <location>
        <begin position="1"/>
        <end position="49"/>
    </location>
</feature>
<evidence type="ECO:0000256" key="6">
    <source>
        <dbReference type="ARBA" id="ARBA00023163"/>
    </source>
</evidence>